<feature type="compositionally biased region" description="Basic and acidic residues" evidence="1">
    <location>
        <begin position="9"/>
        <end position="26"/>
    </location>
</feature>
<organism evidence="2">
    <name type="scientific">seawater metagenome</name>
    <dbReference type="NCBI Taxonomy" id="1561972"/>
    <lineage>
        <taxon>unclassified sequences</taxon>
        <taxon>metagenomes</taxon>
        <taxon>ecological metagenomes</taxon>
    </lineage>
</organism>
<dbReference type="EMBL" id="CABVLZ010000002">
    <property type="protein sequence ID" value="VVU94705.1"/>
    <property type="molecule type" value="Genomic_DNA"/>
</dbReference>
<name>A0A5E8CL95_9ZZZZ</name>
<feature type="region of interest" description="Disordered" evidence="1">
    <location>
        <begin position="1"/>
        <end position="40"/>
    </location>
</feature>
<evidence type="ECO:0000313" key="2">
    <source>
        <dbReference type="EMBL" id="VVU94705.1"/>
    </source>
</evidence>
<proteinExistence type="predicted"/>
<gene>
    <name evidence="2" type="ORF">CPAV1605_430</name>
</gene>
<accession>A0A5E8CL95</accession>
<dbReference type="AlphaFoldDB" id="A0A5E8CL95"/>
<reference evidence="2" key="1">
    <citation type="submission" date="2019-09" db="EMBL/GenBank/DDBJ databases">
        <authorList>
            <person name="Needham M D."/>
        </authorList>
    </citation>
    <scope>NUCLEOTIDE SEQUENCE</scope>
</reference>
<protein>
    <submittedName>
        <fullName evidence="2">Uncharacterized protein</fullName>
    </submittedName>
</protein>
<sequence>MSNIFFGLTEKEYQESRPKKDSCIEKDDSESSDSFMDSFNELSGGSVKSVPNGGFPPLKITCNVNIPQNTTDKQQKNRGMAVDSSQLTIHKILENSKKQPMFNIAN</sequence>
<evidence type="ECO:0000256" key="1">
    <source>
        <dbReference type="SAM" id="MobiDB-lite"/>
    </source>
</evidence>